<dbReference type="EMBL" id="LFZO01000004">
    <property type="protein sequence ID" value="KXT18747.1"/>
    <property type="molecule type" value="Genomic_DNA"/>
</dbReference>
<name>A0A139IVH3_9PEZI</name>
<accession>A0A139IVH3</accession>
<organism evidence="1 2">
    <name type="scientific">Pseudocercospora musae</name>
    <dbReference type="NCBI Taxonomy" id="113226"/>
    <lineage>
        <taxon>Eukaryota</taxon>
        <taxon>Fungi</taxon>
        <taxon>Dikarya</taxon>
        <taxon>Ascomycota</taxon>
        <taxon>Pezizomycotina</taxon>
        <taxon>Dothideomycetes</taxon>
        <taxon>Dothideomycetidae</taxon>
        <taxon>Mycosphaerellales</taxon>
        <taxon>Mycosphaerellaceae</taxon>
        <taxon>Pseudocercospora</taxon>
    </lineage>
</organism>
<evidence type="ECO:0000313" key="2">
    <source>
        <dbReference type="Proteomes" id="UP000073492"/>
    </source>
</evidence>
<reference evidence="1 2" key="1">
    <citation type="submission" date="2015-07" db="EMBL/GenBank/DDBJ databases">
        <title>Comparative genomics of the Sigatoka disease complex on banana suggests a link between parallel evolutionary changes in Pseudocercospora fijiensis and Pseudocercospora eumusae and increased virulence on the banana host.</title>
        <authorList>
            <person name="Chang T.-C."/>
            <person name="Salvucci A."/>
            <person name="Crous P.W."/>
            <person name="Stergiopoulos I."/>
        </authorList>
    </citation>
    <scope>NUCLEOTIDE SEQUENCE [LARGE SCALE GENOMIC DNA]</scope>
    <source>
        <strain evidence="1 2">CBS 116634</strain>
    </source>
</reference>
<comment type="caution">
    <text evidence="1">The sequence shown here is derived from an EMBL/GenBank/DDBJ whole genome shotgun (WGS) entry which is preliminary data.</text>
</comment>
<gene>
    <name evidence="1" type="ORF">AC579_2732</name>
</gene>
<dbReference type="AlphaFoldDB" id="A0A139IVH3"/>
<dbReference type="Proteomes" id="UP000073492">
    <property type="component" value="Unassembled WGS sequence"/>
</dbReference>
<dbReference type="OrthoDB" id="3630389at2759"/>
<evidence type="ECO:0000313" key="1">
    <source>
        <dbReference type="EMBL" id="KXT18747.1"/>
    </source>
</evidence>
<protein>
    <submittedName>
        <fullName evidence="1">Uncharacterized protein</fullName>
    </submittedName>
</protein>
<proteinExistence type="predicted"/>
<keyword evidence="2" id="KW-1185">Reference proteome</keyword>
<sequence>MFARRQQRMIDIQFESWRQTSALAFCTVTITDGSPFSKLSADALVSDTSVAVTSDTPSEHVRTPLDHATALLQVCEQTREECTSMFYHNNTFQVEANTFSNYHERNGAEVKVCSMFLDTIGRDNSSEIRNIGMLVRRLPRFDE</sequence>